<protein>
    <recommendedName>
        <fullName evidence="1">Reverse transcriptase domain-containing protein</fullName>
    </recommendedName>
</protein>
<feature type="domain" description="Reverse transcriptase" evidence="1">
    <location>
        <begin position="50"/>
        <end position="208"/>
    </location>
</feature>
<evidence type="ECO:0000259" key="1">
    <source>
        <dbReference type="PROSITE" id="PS50878"/>
    </source>
</evidence>
<dbReference type="CDD" id="cd01650">
    <property type="entry name" value="RT_nLTR_like"/>
    <property type="match status" value="1"/>
</dbReference>
<dbReference type="PROSITE" id="PS50878">
    <property type="entry name" value="RT_POL"/>
    <property type="match status" value="1"/>
</dbReference>
<evidence type="ECO:0000313" key="3">
    <source>
        <dbReference type="Proteomes" id="UP001231518"/>
    </source>
</evidence>
<dbReference type="EMBL" id="JARGEI010000018">
    <property type="protein sequence ID" value="KAJ8715418.1"/>
    <property type="molecule type" value="Genomic_DNA"/>
</dbReference>
<proteinExistence type="predicted"/>
<evidence type="ECO:0000313" key="2">
    <source>
        <dbReference type="EMBL" id="KAJ8715418.1"/>
    </source>
</evidence>
<gene>
    <name evidence="2" type="ORF">PYW07_009900</name>
</gene>
<dbReference type="PANTHER" id="PTHR19446">
    <property type="entry name" value="REVERSE TRANSCRIPTASES"/>
    <property type="match status" value="1"/>
</dbReference>
<sequence length="208" mass="24147">MKIDFVTQEVYEIVNKMKAKKSCGYDDIPITIIKENIDLLAEPFSHFYNKCFADSIFPDQLKIAKITPVHKKGSKKDPSNYRPISLLPNLSKIFEKLIKNRLFRHFNLNRVINRRQFGYMNNVGTLDAIDTLINDVVTKLNDKKKVAGIYLDLSSAFDLVNHDLLLAKLEHYGVRGSALQLIKSYLHNRKMFVEMNYEYDEISGNREI</sequence>
<keyword evidence="3" id="KW-1185">Reference proteome</keyword>
<reference evidence="2" key="1">
    <citation type="submission" date="2023-03" db="EMBL/GenBank/DDBJ databases">
        <title>Chromosome-level genomes of two armyworms, Mythimna separata and Mythimna loreyi, provide insights into the biosynthesis and reception of sex pheromones.</title>
        <authorList>
            <person name="Zhao H."/>
        </authorList>
    </citation>
    <scope>NUCLEOTIDE SEQUENCE</scope>
    <source>
        <strain evidence="2">BeijingLab</strain>
        <tissue evidence="2">Pupa</tissue>
    </source>
</reference>
<dbReference type="InterPro" id="IPR000477">
    <property type="entry name" value="RT_dom"/>
</dbReference>
<dbReference type="InterPro" id="IPR043502">
    <property type="entry name" value="DNA/RNA_pol_sf"/>
</dbReference>
<comment type="caution">
    <text evidence="2">The sequence shown here is derived from an EMBL/GenBank/DDBJ whole genome shotgun (WGS) entry which is preliminary data.</text>
</comment>
<dbReference type="Proteomes" id="UP001231518">
    <property type="component" value="Chromosome 24"/>
</dbReference>
<organism evidence="2 3">
    <name type="scientific">Mythimna separata</name>
    <name type="common">Oriental armyworm</name>
    <name type="synonym">Pseudaletia separata</name>
    <dbReference type="NCBI Taxonomy" id="271217"/>
    <lineage>
        <taxon>Eukaryota</taxon>
        <taxon>Metazoa</taxon>
        <taxon>Ecdysozoa</taxon>
        <taxon>Arthropoda</taxon>
        <taxon>Hexapoda</taxon>
        <taxon>Insecta</taxon>
        <taxon>Pterygota</taxon>
        <taxon>Neoptera</taxon>
        <taxon>Endopterygota</taxon>
        <taxon>Lepidoptera</taxon>
        <taxon>Glossata</taxon>
        <taxon>Ditrysia</taxon>
        <taxon>Noctuoidea</taxon>
        <taxon>Noctuidae</taxon>
        <taxon>Noctuinae</taxon>
        <taxon>Hadenini</taxon>
        <taxon>Mythimna</taxon>
    </lineage>
</organism>
<dbReference type="AlphaFoldDB" id="A0AAD7YHM3"/>
<dbReference type="SUPFAM" id="SSF56672">
    <property type="entry name" value="DNA/RNA polymerases"/>
    <property type="match status" value="1"/>
</dbReference>
<name>A0AAD7YHM3_MYTSE</name>
<dbReference type="GO" id="GO:0071897">
    <property type="term" value="P:DNA biosynthetic process"/>
    <property type="evidence" value="ECO:0007669"/>
    <property type="project" value="UniProtKB-ARBA"/>
</dbReference>
<accession>A0AAD7YHM3</accession>
<dbReference type="Pfam" id="PF00078">
    <property type="entry name" value="RVT_1"/>
    <property type="match status" value="1"/>
</dbReference>